<sequence length="220" mass="23922">MSFGMVFVEADLAGPGKFACTLCDSSGTWDKIGDATRLIDVLRSAGGANQITAGSKELSAMTQQLCRFQYAALGSASELRARIASERGARTVTCREQKSASRETERMIQGIQGLTDRNTAGRNAAMDAVLSGSGEQDVQLTAADTEERMLDNGPTLSVRFGPSTSFLAVGRQLGERFTLNRKQSVAFLLVCRQLDLGRRAVSSLSEWNKPEHYLFDERDL</sequence>
<keyword evidence="2" id="KW-1185">Reference proteome</keyword>
<dbReference type="Proteomes" id="UP000738349">
    <property type="component" value="Unassembled WGS sequence"/>
</dbReference>
<accession>A0A9P9DAV9</accession>
<proteinExistence type="predicted"/>
<reference evidence="1" key="1">
    <citation type="journal article" date="2021" name="Nat. Commun.">
        <title>Genetic determinants of endophytism in the Arabidopsis root mycobiome.</title>
        <authorList>
            <person name="Mesny F."/>
            <person name="Miyauchi S."/>
            <person name="Thiergart T."/>
            <person name="Pickel B."/>
            <person name="Atanasova L."/>
            <person name="Karlsson M."/>
            <person name="Huettel B."/>
            <person name="Barry K.W."/>
            <person name="Haridas S."/>
            <person name="Chen C."/>
            <person name="Bauer D."/>
            <person name="Andreopoulos W."/>
            <person name="Pangilinan J."/>
            <person name="LaButti K."/>
            <person name="Riley R."/>
            <person name="Lipzen A."/>
            <person name="Clum A."/>
            <person name="Drula E."/>
            <person name="Henrissat B."/>
            <person name="Kohler A."/>
            <person name="Grigoriev I.V."/>
            <person name="Martin F.M."/>
            <person name="Hacquard S."/>
        </authorList>
    </citation>
    <scope>NUCLEOTIDE SEQUENCE</scope>
    <source>
        <strain evidence="1">MPI-CAGE-AT-0147</strain>
    </source>
</reference>
<evidence type="ECO:0000313" key="2">
    <source>
        <dbReference type="Proteomes" id="UP000738349"/>
    </source>
</evidence>
<name>A0A9P9DAV9_9HYPO</name>
<protein>
    <submittedName>
        <fullName evidence="1">Uncharacterized protein</fullName>
    </submittedName>
</protein>
<gene>
    <name evidence="1" type="ORF">EDB81DRAFT_953085</name>
</gene>
<dbReference type="OrthoDB" id="5098447at2759"/>
<organism evidence="1 2">
    <name type="scientific">Dactylonectria macrodidyma</name>
    <dbReference type="NCBI Taxonomy" id="307937"/>
    <lineage>
        <taxon>Eukaryota</taxon>
        <taxon>Fungi</taxon>
        <taxon>Dikarya</taxon>
        <taxon>Ascomycota</taxon>
        <taxon>Pezizomycotina</taxon>
        <taxon>Sordariomycetes</taxon>
        <taxon>Hypocreomycetidae</taxon>
        <taxon>Hypocreales</taxon>
        <taxon>Nectriaceae</taxon>
        <taxon>Dactylonectria</taxon>
    </lineage>
</organism>
<comment type="caution">
    <text evidence="1">The sequence shown here is derived from an EMBL/GenBank/DDBJ whole genome shotgun (WGS) entry which is preliminary data.</text>
</comment>
<evidence type="ECO:0000313" key="1">
    <source>
        <dbReference type="EMBL" id="KAH7115627.1"/>
    </source>
</evidence>
<dbReference type="EMBL" id="JAGMUV010000030">
    <property type="protein sequence ID" value="KAH7115627.1"/>
    <property type="molecule type" value="Genomic_DNA"/>
</dbReference>
<dbReference type="AlphaFoldDB" id="A0A9P9DAV9"/>